<name>A0AAV4Q102_CAEEX</name>
<keyword evidence="1" id="KW-0548">Nucleotidyltransferase</keyword>
<comment type="caution">
    <text evidence="1">The sequence shown here is derived from an EMBL/GenBank/DDBJ whole genome shotgun (WGS) entry which is preliminary data.</text>
</comment>
<dbReference type="EMBL" id="BPLR01005370">
    <property type="protein sequence ID" value="GIY01811.1"/>
    <property type="molecule type" value="Genomic_DNA"/>
</dbReference>
<proteinExistence type="predicted"/>
<dbReference type="Proteomes" id="UP001054945">
    <property type="component" value="Unassembled WGS sequence"/>
</dbReference>
<keyword evidence="1" id="KW-0808">Transferase</keyword>
<keyword evidence="1" id="KW-0695">RNA-directed DNA polymerase</keyword>
<evidence type="ECO:0000313" key="2">
    <source>
        <dbReference type="Proteomes" id="UP001054945"/>
    </source>
</evidence>
<protein>
    <submittedName>
        <fullName evidence="1">RNA-directed DNA polymerase from transposon X-element</fullName>
    </submittedName>
</protein>
<keyword evidence="2" id="KW-1185">Reference proteome</keyword>
<gene>
    <name evidence="1" type="primary">X-elementORF2_603</name>
    <name evidence="1" type="ORF">CEXT_543231</name>
</gene>
<evidence type="ECO:0000313" key="1">
    <source>
        <dbReference type="EMBL" id="GIY01811.1"/>
    </source>
</evidence>
<organism evidence="1 2">
    <name type="scientific">Caerostris extrusa</name>
    <name type="common">Bark spider</name>
    <name type="synonym">Caerostris bankana</name>
    <dbReference type="NCBI Taxonomy" id="172846"/>
    <lineage>
        <taxon>Eukaryota</taxon>
        <taxon>Metazoa</taxon>
        <taxon>Ecdysozoa</taxon>
        <taxon>Arthropoda</taxon>
        <taxon>Chelicerata</taxon>
        <taxon>Arachnida</taxon>
        <taxon>Araneae</taxon>
        <taxon>Araneomorphae</taxon>
        <taxon>Entelegynae</taxon>
        <taxon>Araneoidea</taxon>
        <taxon>Araneidae</taxon>
        <taxon>Caerostris</taxon>
    </lineage>
</organism>
<accession>A0AAV4Q102</accession>
<sequence>MTSHFLCVHLIFIYDKANWQLYPQLAEFSEDMVQTAGIDEAVDRITHCILEAAAKSIPMTVGKLPKQNKPCWNEECSTAHKDQKRVWDRLRRYPTSENLLRFKRLKAVPRRIRRQSQRASWQKYVGGIQGQISSKKLWQKVNRFLVQTLLPSILNCNGQVVLDMADISNAIGTHFARTSSNESYTQHFIHYKRKEESKLLNFNSHNFNMYDIDFTFHEL</sequence>
<dbReference type="GO" id="GO:0003964">
    <property type="term" value="F:RNA-directed DNA polymerase activity"/>
    <property type="evidence" value="ECO:0007669"/>
    <property type="project" value="UniProtKB-KW"/>
</dbReference>
<dbReference type="AlphaFoldDB" id="A0AAV4Q102"/>
<reference evidence="1 2" key="1">
    <citation type="submission" date="2021-06" db="EMBL/GenBank/DDBJ databases">
        <title>Caerostris extrusa draft genome.</title>
        <authorList>
            <person name="Kono N."/>
            <person name="Arakawa K."/>
        </authorList>
    </citation>
    <scope>NUCLEOTIDE SEQUENCE [LARGE SCALE GENOMIC DNA]</scope>
</reference>